<evidence type="ECO:0000256" key="1">
    <source>
        <dbReference type="SAM" id="MobiDB-lite"/>
    </source>
</evidence>
<protein>
    <submittedName>
        <fullName evidence="2">Uncharacterized protein</fullName>
    </submittedName>
</protein>
<comment type="caution">
    <text evidence="2">The sequence shown here is derived from an EMBL/GenBank/DDBJ whole genome shotgun (WGS) entry which is preliminary data.</text>
</comment>
<gene>
    <name evidence="2" type="ORF">J8A68_002858</name>
</gene>
<proteinExistence type="predicted"/>
<dbReference type="RefSeq" id="XP_049263841.1">
    <property type="nucleotide sequence ID" value="XM_049406652.1"/>
</dbReference>
<dbReference type="Proteomes" id="UP000694255">
    <property type="component" value="Unassembled WGS sequence"/>
</dbReference>
<dbReference type="GeneID" id="73469659"/>
<dbReference type="EMBL" id="JAGSYN010000125">
    <property type="protein sequence ID" value="KAG7663609.1"/>
    <property type="molecule type" value="Genomic_DNA"/>
</dbReference>
<feature type="compositionally biased region" description="Polar residues" evidence="1">
    <location>
        <begin position="1"/>
        <end position="15"/>
    </location>
</feature>
<reference evidence="2 3" key="1">
    <citation type="journal article" date="2021" name="DNA Res.">
        <title>Genome analysis of Candida subhashii reveals its hybrid nature and dual mitochondrial genome conformations.</title>
        <authorList>
            <person name="Mixao V."/>
            <person name="Hegedusova E."/>
            <person name="Saus E."/>
            <person name="Pryszcz L.P."/>
            <person name="Cillingova A."/>
            <person name="Nosek J."/>
            <person name="Gabaldon T."/>
        </authorList>
    </citation>
    <scope>NUCLEOTIDE SEQUENCE [LARGE SCALE GENOMIC DNA]</scope>
    <source>
        <strain evidence="2 3">CBS 10753</strain>
    </source>
</reference>
<name>A0A8J5QKE2_9ASCO</name>
<keyword evidence="3" id="KW-1185">Reference proteome</keyword>
<accession>A0A8J5QKE2</accession>
<sequence length="128" mass="15025">MPLQETPPNVISSKSPIKKIVTNERKRGPTTPIKPIYNPTSKRRIEELPPSWDLEKENCHHIQSSIQLSLEKIQLHPEVPNHNSSKVINVNMIIRSEANYQINLEQKRTKYYKSLVKFMELERELQNQ</sequence>
<organism evidence="2 3">
    <name type="scientific">[Candida] subhashii</name>
    <dbReference type="NCBI Taxonomy" id="561895"/>
    <lineage>
        <taxon>Eukaryota</taxon>
        <taxon>Fungi</taxon>
        <taxon>Dikarya</taxon>
        <taxon>Ascomycota</taxon>
        <taxon>Saccharomycotina</taxon>
        <taxon>Pichiomycetes</taxon>
        <taxon>Debaryomycetaceae</taxon>
        <taxon>Spathaspora</taxon>
    </lineage>
</organism>
<evidence type="ECO:0000313" key="3">
    <source>
        <dbReference type="Proteomes" id="UP000694255"/>
    </source>
</evidence>
<dbReference type="AlphaFoldDB" id="A0A8J5QKE2"/>
<evidence type="ECO:0000313" key="2">
    <source>
        <dbReference type="EMBL" id="KAG7663609.1"/>
    </source>
</evidence>
<feature type="region of interest" description="Disordered" evidence="1">
    <location>
        <begin position="1"/>
        <end position="38"/>
    </location>
</feature>